<name>A0A0N0DC98_FUSLA</name>
<feature type="region of interest" description="Disordered" evidence="2">
    <location>
        <begin position="843"/>
        <end position="895"/>
    </location>
</feature>
<proteinExistence type="predicted"/>
<feature type="compositionally biased region" description="Basic and acidic residues" evidence="2">
    <location>
        <begin position="652"/>
        <end position="676"/>
    </location>
</feature>
<feature type="compositionally biased region" description="Basic and acidic residues" evidence="2">
    <location>
        <begin position="843"/>
        <end position="853"/>
    </location>
</feature>
<keyword evidence="1" id="KW-0175">Coiled coil</keyword>
<accession>A0A0N0DC98</accession>
<feature type="region of interest" description="Disordered" evidence="2">
    <location>
        <begin position="556"/>
        <end position="683"/>
    </location>
</feature>
<feature type="region of interest" description="Disordered" evidence="2">
    <location>
        <begin position="179"/>
        <end position="212"/>
    </location>
</feature>
<dbReference type="Proteomes" id="UP000037904">
    <property type="component" value="Unassembled WGS sequence"/>
</dbReference>
<comment type="caution">
    <text evidence="3">The sequence shown here is derived from an EMBL/GenBank/DDBJ whole genome shotgun (WGS) entry which is preliminary data.</text>
</comment>
<evidence type="ECO:0000256" key="2">
    <source>
        <dbReference type="SAM" id="MobiDB-lite"/>
    </source>
</evidence>
<protein>
    <submittedName>
        <fullName evidence="3">Uncharacterized protein</fullName>
    </submittedName>
</protein>
<gene>
    <name evidence="3" type="ORF">FLAG1_09252</name>
</gene>
<feature type="compositionally biased region" description="Basic residues" evidence="2">
    <location>
        <begin position="877"/>
        <end position="895"/>
    </location>
</feature>
<feature type="region of interest" description="Disordered" evidence="2">
    <location>
        <begin position="763"/>
        <end position="806"/>
    </location>
</feature>
<evidence type="ECO:0000256" key="1">
    <source>
        <dbReference type="SAM" id="Coils"/>
    </source>
</evidence>
<feature type="coiled-coil region" evidence="1">
    <location>
        <begin position="32"/>
        <end position="96"/>
    </location>
</feature>
<dbReference type="AlphaFoldDB" id="A0A0N0DC98"/>
<keyword evidence="4" id="KW-1185">Reference proteome</keyword>
<feature type="compositionally biased region" description="Polar residues" evidence="2">
    <location>
        <begin position="399"/>
        <end position="408"/>
    </location>
</feature>
<feature type="compositionally biased region" description="Basic and acidic residues" evidence="2">
    <location>
        <begin position="611"/>
        <end position="624"/>
    </location>
</feature>
<evidence type="ECO:0000313" key="3">
    <source>
        <dbReference type="EMBL" id="KPA37921.1"/>
    </source>
</evidence>
<reference evidence="3 4" key="1">
    <citation type="submission" date="2015-04" db="EMBL/GenBank/DDBJ databases">
        <title>The draft genome sequence of Fusarium langsethiae, a T-2/HT-2 mycotoxin producer.</title>
        <authorList>
            <person name="Lysoe E."/>
            <person name="Divon H.H."/>
            <person name="Terzi V."/>
            <person name="Orru L."/>
            <person name="Lamontanara A."/>
            <person name="Kolseth A.-K."/>
            <person name="Frandsen R.J."/>
            <person name="Nielsen K."/>
            <person name="Thrane U."/>
        </authorList>
    </citation>
    <scope>NUCLEOTIDE SEQUENCE [LARGE SCALE GENOMIC DNA]</scope>
    <source>
        <strain evidence="3 4">Fl201059</strain>
    </source>
</reference>
<feature type="region of interest" description="Disordered" evidence="2">
    <location>
        <begin position="393"/>
        <end position="412"/>
    </location>
</feature>
<feature type="region of interest" description="Disordered" evidence="2">
    <location>
        <begin position="226"/>
        <end position="275"/>
    </location>
</feature>
<sequence length="895" mass="99584">MSDPLRPSEKVIQLERYHQRHGLHVERTISPKDAYKADLSAANAKISEASQAYNRAESVVVGNDGNVSFNAYFKDLKRAMADMDQLESRKSTVRQEECEYQQRLEREQEEALRDHLTILGPSLSNKVFTAWFSAQQSPPTPTEDQVASMEDQVTFMEDQVTSMEDPATSAARNQYADITTHTGYTPGPADAQQPPAAALPTSNDPPVADRARDPYSFMSERQILYEGTTGVGTRKQIKSPGTKSLKVKGRARSKRRPQPKRRPRPKIPPEPLTDRSIEFSQVYQDGNAIDKYVMAKYGNHWYIVKCEEHQLEFTTKKPLLGAIKHLRGQEHSPGGGDTDIQMAIRKFGTRVKNCKEHLVPLNNSLAIRRASYGKTGVPQGSVQTYPDLVEDTDDDAPLTRNTNRTSAPPINPQPGEVYKRYWGNEDCYYAVLILPRTGTFDQAGIEGSEISIKDTALVEDLKLIPPCYKYNKGSGILEWAEGYGPGGPKASRTQYPVIYFDKPDPRDCQYGWVPASELETYNRGDSSVELWEQADEFLSERGSSQLSDTIYEQDQATNGDDVAEPTAVASGSETLHDRPATLHHSSPAAEPSGSSMDDSIVISDTESEFEIQTRESSVRLKEETVQTSLMDPPGVPLHNSEVRAPEQAATPDQREESGRASDDGPSHEQQNDHMDVDTEAGTVNSNTMTALKEGISDKKHQALLDIKSSFTTTPRYIHTDQQLDDVSMSDNTRASPIHTHVSVSPSSAAAQARAVLEHVLAGHSSTPEATPRKHYPPNHASQSPLPNRPEPYNVERDADHDSLANGTRTHTDQFEVSQSTSVAQRTLHNLCYRLNGLSTIGEHGELQEPHRSDGGTMWTSAETPDGTPTRVSQSFYPRHRRRKRRPVSCFIPRRR</sequence>
<feature type="compositionally biased region" description="Basic and acidic residues" evidence="2">
    <location>
        <begin position="793"/>
        <end position="802"/>
    </location>
</feature>
<dbReference type="EMBL" id="JXCE01000341">
    <property type="protein sequence ID" value="KPA37921.1"/>
    <property type="molecule type" value="Genomic_DNA"/>
</dbReference>
<organism evidence="3 4">
    <name type="scientific">Fusarium langsethiae</name>
    <dbReference type="NCBI Taxonomy" id="179993"/>
    <lineage>
        <taxon>Eukaryota</taxon>
        <taxon>Fungi</taxon>
        <taxon>Dikarya</taxon>
        <taxon>Ascomycota</taxon>
        <taxon>Pezizomycotina</taxon>
        <taxon>Sordariomycetes</taxon>
        <taxon>Hypocreomycetidae</taxon>
        <taxon>Hypocreales</taxon>
        <taxon>Nectriaceae</taxon>
        <taxon>Fusarium</taxon>
    </lineage>
</organism>
<feature type="compositionally biased region" description="Low complexity" evidence="2">
    <location>
        <begin position="186"/>
        <end position="200"/>
    </location>
</feature>
<dbReference type="OrthoDB" id="4835412at2759"/>
<evidence type="ECO:0000313" key="4">
    <source>
        <dbReference type="Proteomes" id="UP000037904"/>
    </source>
</evidence>
<feature type="compositionally biased region" description="Basic residues" evidence="2">
    <location>
        <begin position="245"/>
        <end position="265"/>
    </location>
</feature>